<evidence type="ECO:0000256" key="7">
    <source>
        <dbReference type="ARBA" id="ARBA00022989"/>
    </source>
</evidence>
<evidence type="ECO:0000256" key="9">
    <source>
        <dbReference type="ARBA" id="ARBA00023136"/>
    </source>
</evidence>
<evidence type="ECO:0008006" key="16">
    <source>
        <dbReference type="Google" id="ProtNLM"/>
    </source>
</evidence>
<dbReference type="GeneTree" id="ENSGT00940000154725"/>
<feature type="disulfide bond" evidence="12">
    <location>
        <begin position="136"/>
        <end position="271"/>
    </location>
</feature>
<keyword evidence="6" id="KW-0735">Signal-anchor</keyword>
<dbReference type="Ensembl" id="ENSACLT00000017818.2">
    <property type="protein sequence ID" value="ENSACLP00000017400.2"/>
    <property type="gene ID" value="ENSACLG00000030287.1"/>
</dbReference>
<dbReference type="InterPro" id="IPR051757">
    <property type="entry name" value="Beta-gal_alpha2-3_sialyltrans"/>
</dbReference>
<keyword evidence="5 13" id="KW-0812">Transmembrane</keyword>
<evidence type="ECO:0000256" key="11">
    <source>
        <dbReference type="ARBA" id="ARBA00023180"/>
    </source>
</evidence>
<dbReference type="InterPro" id="IPR038578">
    <property type="entry name" value="GT29-like_sf"/>
</dbReference>
<accession>A0A3P8PK23</accession>
<evidence type="ECO:0000256" key="8">
    <source>
        <dbReference type="ARBA" id="ARBA00023034"/>
    </source>
</evidence>
<keyword evidence="4" id="KW-0808">Transferase</keyword>
<reference evidence="14" key="4">
    <citation type="submission" date="2025-09" db="UniProtKB">
        <authorList>
            <consortium name="Ensembl"/>
        </authorList>
    </citation>
    <scope>IDENTIFICATION</scope>
</reference>
<dbReference type="GO" id="GO:0097503">
    <property type="term" value="P:sialylation"/>
    <property type="evidence" value="ECO:0007669"/>
    <property type="project" value="TreeGrafter"/>
</dbReference>
<proteinExistence type="inferred from homology"/>
<evidence type="ECO:0000256" key="1">
    <source>
        <dbReference type="ARBA" id="ARBA00004323"/>
    </source>
</evidence>
<evidence type="ECO:0000256" key="2">
    <source>
        <dbReference type="ARBA" id="ARBA00006003"/>
    </source>
</evidence>
<dbReference type="InterPro" id="IPR001675">
    <property type="entry name" value="Glyco_trans_29"/>
</dbReference>
<keyword evidence="9 13" id="KW-0472">Membrane</keyword>
<feature type="transmembrane region" description="Helical" evidence="13">
    <location>
        <begin position="21"/>
        <end position="42"/>
    </location>
</feature>
<dbReference type="GO" id="GO:0005576">
    <property type="term" value="C:extracellular region"/>
    <property type="evidence" value="ECO:0007669"/>
    <property type="project" value="UniProtKB-SubCell"/>
</dbReference>
<dbReference type="GO" id="GO:1901137">
    <property type="term" value="P:carbohydrate derivative biosynthetic process"/>
    <property type="evidence" value="ECO:0007669"/>
    <property type="project" value="UniProtKB-ARBA"/>
</dbReference>
<dbReference type="Proteomes" id="UP000265100">
    <property type="component" value="Chromosome 22"/>
</dbReference>
<evidence type="ECO:0000313" key="15">
    <source>
        <dbReference type="Proteomes" id="UP000265100"/>
    </source>
</evidence>
<dbReference type="AlphaFoldDB" id="A0A3P8PK23"/>
<reference evidence="14 15" key="1">
    <citation type="submission" date="2018-05" db="EMBL/GenBank/DDBJ databases">
        <authorList>
            <person name="Datahose"/>
        </authorList>
    </citation>
    <scope>NUCLEOTIDE SEQUENCE</scope>
</reference>
<evidence type="ECO:0000256" key="12">
    <source>
        <dbReference type="PIRSR" id="PIRSR005557-2"/>
    </source>
</evidence>
<keyword evidence="8" id="KW-0333">Golgi apparatus</keyword>
<dbReference type="OMA" id="DWNSANM"/>
<evidence type="ECO:0000256" key="6">
    <source>
        <dbReference type="ARBA" id="ARBA00022968"/>
    </source>
</evidence>
<name>A0A3P8PK23_ASTCA</name>
<dbReference type="GO" id="GO:0003836">
    <property type="term" value="F:beta-galactoside (CMP) alpha-2,3-sialyltransferase activity"/>
    <property type="evidence" value="ECO:0007669"/>
    <property type="project" value="UniProtKB-EC"/>
</dbReference>
<dbReference type="STRING" id="8154.ENSACLP00000017400"/>
<organism evidence="14 15">
    <name type="scientific">Astatotilapia calliptera</name>
    <name type="common">Eastern happy</name>
    <name type="synonym">Chromis callipterus</name>
    <dbReference type="NCBI Taxonomy" id="8154"/>
    <lineage>
        <taxon>Eukaryota</taxon>
        <taxon>Metazoa</taxon>
        <taxon>Chordata</taxon>
        <taxon>Craniata</taxon>
        <taxon>Vertebrata</taxon>
        <taxon>Euteleostomi</taxon>
        <taxon>Actinopterygii</taxon>
        <taxon>Neopterygii</taxon>
        <taxon>Teleostei</taxon>
        <taxon>Neoteleostei</taxon>
        <taxon>Acanthomorphata</taxon>
        <taxon>Ovalentaria</taxon>
        <taxon>Cichlomorphae</taxon>
        <taxon>Cichliformes</taxon>
        <taxon>Cichlidae</taxon>
        <taxon>African cichlids</taxon>
        <taxon>Pseudocrenilabrinae</taxon>
        <taxon>Haplochromini</taxon>
        <taxon>Astatotilapia</taxon>
    </lineage>
</organism>
<dbReference type="Gene3D" id="3.90.1480.20">
    <property type="entry name" value="Glycosyl transferase family 29"/>
    <property type="match status" value="1"/>
</dbReference>
<reference evidence="14" key="3">
    <citation type="submission" date="2025-08" db="UniProtKB">
        <authorList>
            <consortium name="Ensembl"/>
        </authorList>
    </citation>
    <scope>IDENTIFICATION</scope>
</reference>
<evidence type="ECO:0000256" key="5">
    <source>
        <dbReference type="ARBA" id="ARBA00022692"/>
    </source>
</evidence>
<evidence type="ECO:0000313" key="14">
    <source>
        <dbReference type="Ensembl" id="ENSACLP00000017400.2"/>
    </source>
</evidence>
<evidence type="ECO:0000256" key="4">
    <source>
        <dbReference type="ARBA" id="ARBA00022679"/>
    </source>
</evidence>
<sequence>MYLFSDWNSAKMYFKWGRSRVSIFPLLSITAIVLVSNLLWSFSGYTFCHREPSLCGCQKCLRDSDPWFNDIISEAPVPFLSQKHIPSEEDFLWWKNLQGARLQNLTLYNKTLERLFQTITPIADIGEPRPDHCRSCAVVGNSGNLRGSHYGPLIDSHDIVIRMNRGRTKGYERDVGTKTTHHVMYPESSTRLDNTTHLLFFPFKTRDFLWLMKDINRGENGAPNLKKIANKDLIWILHPAFMKYVHQEWLGKKGAYPSTGFLAVVLSLVMCDEVTIFGFGADSGGSWSHYFEILKNKKFKTGAHPGADEYKMIEKLHKKKTIVFFKGW</sequence>
<keyword evidence="10" id="KW-1015">Disulfide bond</keyword>
<protein>
    <recommendedName>
        <fullName evidence="16">ST3 beta-galactoside alpha-2,3-sialyltransferase 1</fullName>
    </recommendedName>
</protein>
<dbReference type="FunFam" id="3.90.1480.20:FF:000015">
    <property type="entry name" value="Lactosylceramide alpha-2,3-sialyltransferase"/>
    <property type="match status" value="1"/>
</dbReference>
<dbReference type="GO" id="GO:0032580">
    <property type="term" value="C:Golgi cisterna membrane"/>
    <property type="evidence" value="ECO:0007669"/>
    <property type="project" value="UniProtKB-SubCell"/>
</dbReference>
<keyword evidence="7 13" id="KW-1133">Transmembrane helix</keyword>
<evidence type="ECO:0000256" key="3">
    <source>
        <dbReference type="ARBA" id="ARBA00022676"/>
    </source>
</evidence>
<comment type="subcellular location">
    <subcellularLocation>
        <location evidence="1">Golgi apparatus membrane</location>
        <topology evidence="1">Single-pass type II membrane protein</topology>
    </subcellularLocation>
</comment>
<gene>
    <name evidence="14" type="primary">ST3GAL1</name>
</gene>
<comment type="similarity">
    <text evidence="2">Belongs to the glycosyltransferase 29 family.</text>
</comment>
<dbReference type="PANTHER" id="PTHR46032:SF6">
    <property type="entry name" value="CMP-N-ACETYLNEURAMINATE-BETA-GALACTOSAMIDE-ALPHA-2,3-SIALYLTRANSFERASE 1"/>
    <property type="match status" value="1"/>
</dbReference>
<evidence type="ECO:0000256" key="13">
    <source>
        <dbReference type="SAM" id="Phobius"/>
    </source>
</evidence>
<keyword evidence="15" id="KW-1185">Reference proteome</keyword>
<dbReference type="Pfam" id="PF00777">
    <property type="entry name" value="Glyco_transf_29"/>
    <property type="match status" value="1"/>
</dbReference>
<keyword evidence="3" id="KW-0328">Glycosyltransferase</keyword>
<evidence type="ECO:0000256" key="10">
    <source>
        <dbReference type="ARBA" id="ARBA00023157"/>
    </source>
</evidence>
<reference evidence="15" key="2">
    <citation type="submission" date="2023-03" db="EMBL/GenBank/DDBJ databases">
        <authorList>
            <consortium name="Wellcome Sanger Institute Data Sharing"/>
        </authorList>
    </citation>
    <scope>NUCLEOTIDE SEQUENCE [LARGE SCALE GENOMIC DNA]</scope>
</reference>
<keyword evidence="11" id="KW-0325">Glycoprotein</keyword>
<dbReference type="PANTHER" id="PTHR46032">
    <property type="entry name" value="ALPHA-2,3-SIALYLTRANSFERASE ST3GAL I ISOFORM X1"/>
    <property type="match status" value="1"/>
</dbReference>